<accession>A0ABS2D842</accession>
<gene>
    <name evidence="2" type="ORF">ILT43_12000</name>
</gene>
<proteinExistence type="predicted"/>
<dbReference type="Proteomes" id="UP000763641">
    <property type="component" value="Unassembled WGS sequence"/>
</dbReference>
<dbReference type="EMBL" id="JAFEMC010000003">
    <property type="protein sequence ID" value="MBM6577095.1"/>
    <property type="molecule type" value="Genomic_DNA"/>
</dbReference>
<organism evidence="2 3">
    <name type="scientific">Sphingomonas longa</name>
    <dbReference type="NCBI Taxonomy" id="2778730"/>
    <lineage>
        <taxon>Bacteria</taxon>
        <taxon>Pseudomonadati</taxon>
        <taxon>Pseudomonadota</taxon>
        <taxon>Alphaproteobacteria</taxon>
        <taxon>Sphingomonadales</taxon>
        <taxon>Sphingomonadaceae</taxon>
        <taxon>Sphingomonas</taxon>
    </lineage>
</organism>
<dbReference type="RefSeq" id="WP_204199193.1">
    <property type="nucleotide sequence ID" value="NZ_JAFEMC010000003.1"/>
</dbReference>
<keyword evidence="3" id="KW-1185">Reference proteome</keyword>
<comment type="caution">
    <text evidence="2">The sequence shown here is derived from an EMBL/GenBank/DDBJ whole genome shotgun (WGS) entry which is preliminary data.</text>
</comment>
<protein>
    <submittedName>
        <fullName evidence="2">Uncharacterized protein</fullName>
    </submittedName>
</protein>
<name>A0ABS2D842_9SPHN</name>
<evidence type="ECO:0000256" key="1">
    <source>
        <dbReference type="SAM" id="MobiDB-lite"/>
    </source>
</evidence>
<sequence length="201" mass="22677">MITETQRALARLAISALEADPEFAHSLALLKTYFGAAVVDDIKTEDSNARNFNKTASANGAGLSPDAADYWAEVKRVIARGKRGQAKGCRKIEKRVSIAAENCAESFDARVPDSEKGKFIRLDVRTIESFEKTWDDLWSYVEHDPPLLRRELREASLIDHTMNHAQLQVLGSLLHEERSDEEQARTAEASRKLREIARRDR</sequence>
<reference evidence="2 3" key="1">
    <citation type="submission" date="2020-12" db="EMBL/GenBank/DDBJ databases">
        <title>Sphingomonas sp.</title>
        <authorList>
            <person name="Kim M.K."/>
        </authorList>
    </citation>
    <scope>NUCLEOTIDE SEQUENCE [LARGE SCALE GENOMIC DNA]</scope>
    <source>
        <strain evidence="2 3">BT552</strain>
    </source>
</reference>
<feature type="region of interest" description="Disordered" evidence="1">
    <location>
        <begin position="178"/>
        <end position="201"/>
    </location>
</feature>
<evidence type="ECO:0000313" key="3">
    <source>
        <dbReference type="Proteomes" id="UP000763641"/>
    </source>
</evidence>
<evidence type="ECO:0000313" key="2">
    <source>
        <dbReference type="EMBL" id="MBM6577095.1"/>
    </source>
</evidence>